<evidence type="ECO:0000256" key="2">
    <source>
        <dbReference type="ARBA" id="ARBA00022658"/>
    </source>
</evidence>
<gene>
    <name evidence="9 10 11 12" type="primary">LOC113114283</name>
</gene>
<dbReference type="PANTHER" id="PTHR22834:SF9">
    <property type="entry name" value="RHO GUANINE NUCLEOTIDE EXCHANGE FACTOR 37"/>
    <property type="match status" value="1"/>
</dbReference>
<dbReference type="InterPro" id="IPR035899">
    <property type="entry name" value="DBL_dom_sf"/>
</dbReference>
<evidence type="ECO:0000313" key="8">
    <source>
        <dbReference type="Proteomes" id="UP000515129"/>
    </source>
</evidence>
<dbReference type="RefSeq" id="XP_026136960.1">
    <property type="nucleotide sequence ID" value="XM_026281175.1"/>
</dbReference>
<dbReference type="KEGG" id="caua:113114283"/>
<dbReference type="PROSITE" id="PS51021">
    <property type="entry name" value="BAR"/>
    <property type="match status" value="1"/>
</dbReference>
<dbReference type="SMART" id="SM00326">
    <property type="entry name" value="SH3"/>
    <property type="match status" value="2"/>
</dbReference>
<dbReference type="Pfam" id="PF00621">
    <property type="entry name" value="RhoGEF"/>
    <property type="match status" value="1"/>
</dbReference>
<evidence type="ECO:0000256" key="4">
    <source>
        <dbReference type="SAM" id="MobiDB-lite"/>
    </source>
</evidence>
<dbReference type="PANTHER" id="PTHR22834">
    <property type="entry name" value="NUCLEAR FUSION PROTEIN FUS2"/>
    <property type="match status" value="1"/>
</dbReference>
<feature type="region of interest" description="Disordered" evidence="4">
    <location>
        <begin position="1"/>
        <end position="52"/>
    </location>
</feature>
<evidence type="ECO:0000259" key="5">
    <source>
        <dbReference type="PROSITE" id="PS50002"/>
    </source>
</evidence>
<dbReference type="SUPFAM" id="SSF103657">
    <property type="entry name" value="BAR/IMD domain-like"/>
    <property type="match status" value="1"/>
</dbReference>
<organism evidence="8 12">
    <name type="scientific">Carassius auratus</name>
    <name type="common">Goldfish</name>
    <dbReference type="NCBI Taxonomy" id="7957"/>
    <lineage>
        <taxon>Eukaryota</taxon>
        <taxon>Metazoa</taxon>
        <taxon>Chordata</taxon>
        <taxon>Craniata</taxon>
        <taxon>Vertebrata</taxon>
        <taxon>Euteleostomi</taxon>
        <taxon>Actinopterygii</taxon>
        <taxon>Neopterygii</taxon>
        <taxon>Teleostei</taxon>
        <taxon>Ostariophysi</taxon>
        <taxon>Cypriniformes</taxon>
        <taxon>Cyprinidae</taxon>
        <taxon>Cyprininae</taxon>
        <taxon>Carassius</taxon>
    </lineage>
</organism>
<reference evidence="9 10" key="1">
    <citation type="submission" date="2025-04" db="UniProtKB">
        <authorList>
            <consortium name="RefSeq"/>
        </authorList>
    </citation>
    <scope>IDENTIFICATION</scope>
    <source>
        <strain evidence="9 10">Wakin</strain>
        <tissue evidence="9 10">Muscle</tissue>
    </source>
</reference>
<dbReference type="FunFam" id="1.20.1270.60:FF:000099">
    <property type="entry name" value="Rho guanine nucleotide exchange factor 37"/>
    <property type="match status" value="1"/>
</dbReference>
<dbReference type="Pfam" id="PF14604">
    <property type="entry name" value="SH3_9"/>
    <property type="match status" value="1"/>
</dbReference>
<feature type="domain" description="BAR" evidence="7">
    <location>
        <begin position="285"/>
        <end position="483"/>
    </location>
</feature>
<evidence type="ECO:0000313" key="12">
    <source>
        <dbReference type="RefSeq" id="XP_026136960.1"/>
    </source>
</evidence>
<sequence length="707" mass="80823">MANSLKANVTLKAKKEIREEKEGAREMDDTLDEPAEEEDDEEERKARAAARERAAQRQLMTIEELVQTERNYLKHLHLCTVTIHSNLQKLQPPPPNLENMFQHIDEVMDVSSRLLSLLDQTQIHHSDPKYLETLCDSFLSLSQDIEMAYKEYLANYNNITALENSYKQKEALWVEMVRIVKSSAPDVNASTLSFFLVMPVQRIARYPLLLQTIQKHTDPGHPAYPLLEHTAHTAVQINCRINEYKRFREVADKYKKTENLTIKDKINRLSGHSIAKKTARFSQYIKHETGMVPKLKDEEFDALAGFFFVLERGVSELHDNLEAYLHHLQRFLRCRPEEADLDLEGEKTALFSKEITVALRQWIYPSYEERLKTLVFKPLSSLQELMAGPRNLIRKRQDKLLDYELIEEKSNLSFEEQAIANTYKTMNTLLLTELPQFNGKALQILWASLEAFSALQRDLAADMEQLATSFTHQLPHSYLEDGEFWKWAETSVLEGSRRMESLCQSVQDELNAPIVQALNTVCEQRLKALTAKHGSEKIFQLTGPVVGTRDLDLTLNKGELVAVISEMDTRGDRRRWLVDAGGPRGYVPASKLARYHQITSDPPQSPHLNVIPSGPGPRRHSYTPGAQPLLTTTTPCFQVYAGYDFTARSAHEVSLRAGEQVRVVEPHDKRGNKDWSLVEARGQRGYVPSNYLAILPSVIASPTFPYR</sequence>
<evidence type="ECO:0000313" key="10">
    <source>
        <dbReference type="RefSeq" id="XP_026136958.1"/>
    </source>
</evidence>
<dbReference type="Proteomes" id="UP000515129">
    <property type="component" value="Chromosome 14"/>
</dbReference>
<dbReference type="SMART" id="SM00721">
    <property type="entry name" value="BAR"/>
    <property type="match status" value="1"/>
</dbReference>
<dbReference type="InterPro" id="IPR001452">
    <property type="entry name" value="SH3_domain"/>
</dbReference>
<dbReference type="CDD" id="cd00160">
    <property type="entry name" value="RhoGEF"/>
    <property type="match status" value="1"/>
</dbReference>
<dbReference type="OrthoDB" id="6244550at2759"/>
<dbReference type="Gene3D" id="2.30.30.40">
    <property type="entry name" value="SH3 Domains"/>
    <property type="match status" value="2"/>
</dbReference>
<evidence type="ECO:0000256" key="1">
    <source>
        <dbReference type="ARBA" id="ARBA00022443"/>
    </source>
</evidence>
<dbReference type="PROSITE" id="PS50010">
    <property type="entry name" value="DH_2"/>
    <property type="match status" value="1"/>
</dbReference>
<dbReference type="InterPro" id="IPR036028">
    <property type="entry name" value="SH3-like_dom_sf"/>
</dbReference>
<evidence type="ECO:0000256" key="3">
    <source>
        <dbReference type="PROSITE-ProRule" id="PRU00192"/>
    </source>
</evidence>
<dbReference type="RefSeq" id="XP_026136957.1">
    <property type="nucleotide sequence ID" value="XM_026281172.1"/>
</dbReference>
<dbReference type="RefSeq" id="XP_026136959.1">
    <property type="nucleotide sequence ID" value="XM_026281174.1"/>
</dbReference>
<dbReference type="AlphaFoldDB" id="A0A6P6QX18"/>
<dbReference type="SMART" id="SM00325">
    <property type="entry name" value="RhoGEF"/>
    <property type="match status" value="1"/>
</dbReference>
<dbReference type="CDD" id="cd07589">
    <property type="entry name" value="BAR_DNMBP"/>
    <property type="match status" value="1"/>
</dbReference>
<feature type="domain" description="SH3" evidence="5">
    <location>
        <begin position="634"/>
        <end position="697"/>
    </location>
</feature>
<dbReference type="InterPro" id="IPR000219">
    <property type="entry name" value="DH_dom"/>
</dbReference>
<accession>A0A6P6QX18</accession>
<dbReference type="Pfam" id="PF07653">
    <property type="entry name" value="SH3_2"/>
    <property type="match status" value="1"/>
</dbReference>
<feature type="compositionally biased region" description="Acidic residues" evidence="4">
    <location>
        <begin position="29"/>
        <end position="42"/>
    </location>
</feature>
<dbReference type="SUPFAM" id="SSF50044">
    <property type="entry name" value="SH3-domain"/>
    <property type="match status" value="2"/>
</dbReference>
<keyword evidence="8" id="KW-1185">Reference proteome</keyword>
<dbReference type="InterPro" id="IPR004148">
    <property type="entry name" value="BAR_dom"/>
</dbReference>
<dbReference type="Gene3D" id="1.20.900.10">
    <property type="entry name" value="Dbl homology (DH) domain"/>
    <property type="match status" value="1"/>
</dbReference>
<dbReference type="FunFam" id="2.30.30.40:FF:000174">
    <property type="entry name" value="rho guanine nucleotide exchange factor 37"/>
    <property type="match status" value="1"/>
</dbReference>
<dbReference type="FunFam" id="1.20.900.10:FF:000063">
    <property type="entry name" value="Rho guanine nucleotide exchange factor (GEF) 37"/>
    <property type="match status" value="1"/>
</dbReference>
<dbReference type="InterPro" id="IPR027267">
    <property type="entry name" value="AH/BAR_dom_sf"/>
</dbReference>
<protein>
    <submittedName>
        <fullName evidence="9 10">Rho guanine nucleotide exchange factor 37-like</fullName>
    </submittedName>
</protein>
<keyword evidence="2" id="KW-0344">Guanine-nucleotide releasing factor</keyword>
<evidence type="ECO:0000259" key="6">
    <source>
        <dbReference type="PROSITE" id="PS50010"/>
    </source>
</evidence>
<dbReference type="InterPro" id="IPR051492">
    <property type="entry name" value="Dynamin-Rho_GEF"/>
</dbReference>
<dbReference type="CTD" id="389337"/>
<dbReference type="PROSITE" id="PS50002">
    <property type="entry name" value="SH3"/>
    <property type="match status" value="1"/>
</dbReference>
<evidence type="ECO:0000313" key="11">
    <source>
        <dbReference type="RefSeq" id="XP_026136959.1"/>
    </source>
</evidence>
<dbReference type="Gene3D" id="1.20.1270.60">
    <property type="entry name" value="Arfaptin homology (AH) domain/BAR domain"/>
    <property type="match status" value="1"/>
</dbReference>
<dbReference type="FunFam" id="2.30.30.40:FF:000177">
    <property type="entry name" value="Rho guanine nucleotide exchange factor (GEF) 37"/>
    <property type="match status" value="1"/>
</dbReference>
<evidence type="ECO:0000313" key="9">
    <source>
        <dbReference type="RefSeq" id="XP_026136957.1"/>
    </source>
</evidence>
<dbReference type="RefSeq" id="XP_026136958.1">
    <property type="nucleotide sequence ID" value="XM_026281173.1"/>
</dbReference>
<feature type="compositionally biased region" description="Basic and acidic residues" evidence="4">
    <location>
        <begin position="13"/>
        <end position="28"/>
    </location>
</feature>
<dbReference type="SUPFAM" id="SSF48065">
    <property type="entry name" value="DBL homology domain (DH-domain)"/>
    <property type="match status" value="1"/>
</dbReference>
<dbReference type="GO" id="GO:0005737">
    <property type="term" value="C:cytoplasm"/>
    <property type="evidence" value="ECO:0007669"/>
    <property type="project" value="InterPro"/>
</dbReference>
<proteinExistence type="predicted"/>
<feature type="domain" description="DH" evidence="6">
    <location>
        <begin position="57"/>
        <end position="244"/>
    </location>
</feature>
<evidence type="ECO:0000259" key="7">
    <source>
        <dbReference type="PROSITE" id="PS51021"/>
    </source>
</evidence>
<keyword evidence="1 3" id="KW-0728">SH3 domain</keyword>
<feature type="compositionally biased region" description="Basic and acidic residues" evidence="4">
    <location>
        <begin position="43"/>
        <end position="52"/>
    </location>
</feature>
<dbReference type="GO" id="GO:0005085">
    <property type="term" value="F:guanyl-nucleotide exchange factor activity"/>
    <property type="evidence" value="ECO:0007669"/>
    <property type="project" value="UniProtKB-KW"/>
</dbReference>
<name>A0A6P6QX18_CARAU</name>